<feature type="signal peptide" evidence="1">
    <location>
        <begin position="1"/>
        <end position="30"/>
    </location>
</feature>
<dbReference type="EMBL" id="GBRH01172949">
    <property type="protein sequence ID" value="JAE24947.1"/>
    <property type="molecule type" value="Transcribed_RNA"/>
</dbReference>
<protein>
    <submittedName>
        <fullName evidence="2">Uncharacterized protein</fullName>
    </submittedName>
</protein>
<sequence>MLHSCCAALWLPGWILLELVSFIMPLIVRADTDQYNEVKIETSAMFTIQIINMLENVALKMV</sequence>
<feature type="chain" id="PRO_5002065098" evidence="1">
    <location>
        <begin position="31"/>
        <end position="62"/>
    </location>
</feature>
<evidence type="ECO:0000313" key="2">
    <source>
        <dbReference type="EMBL" id="JAE24947.1"/>
    </source>
</evidence>
<organism evidence="2">
    <name type="scientific">Arundo donax</name>
    <name type="common">Giant reed</name>
    <name type="synonym">Donax arundinaceus</name>
    <dbReference type="NCBI Taxonomy" id="35708"/>
    <lineage>
        <taxon>Eukaryota</taxon>
        <taxon>Viridiplantae</taxon>
        <taxon>Streptophyta</taxon>
        <taxon>Embryophyta</taxon>
        <taxon>Tracheophyta</taxon>
        <taxon>Spermatophyta</taxon>
        <taxon>Magnoliopsida</taxon>
        <taxon>Liliopsida</taxon>
        <taxon>Poales</taxon>
        <taxon>Poaceae</taxon>
        <taxon>PACMAD clade</taxon>
        <taxon>Arundinoideae</taxon>
        <taxon>Arundineae</taxon>
        <taxon>Arundo</taxon>
    </lineage>
</organism>
<accession>A0A0A9GKC4</accession>
<evidence type="ECO:0000256" key="1">
    <source>
        <dbReference type="SAM" id="SignalP"/>
    </source>
</evidence>
<dbReference type="AlphaFoldDB" id="A0A0A9GKC4"/>
<reference evidence="2" key="1">
    <citation type="submission" date="2014-09" db="EMBL/GenBank/DDBJ databases">
        <authorList>
            <person name="Magalhaes I.L.F."/>
            <person name="Oliveira U."/>
            <person name="Santos F.R."/>
            <person name="Vidigal T.H.D.A."/>
            <person name="Brescovit A.D."/>
            <person name="Santos A.J."/>
        </authorList>
    </citation>
    <scope>NUCLEOTIDE SEQUENCE</scope>
    <source>
        <tissue evidence="2">Shoot tissue taken approximately 20 cm above the soil surface</tissue>
    </source>
</reference>
<name>A0A0A9GKC4_ARUDO</name>
<proteinExistence type="predicted"/>
<reference evidence="2" key="2">
    <citation type="journal article" date="2015" name="Data Brief">
        <title>Shoot transcriptome of the giant reed, Arundo donax.</title>
        <authorList>
            <person name="Barrero R.A."/>
            <person name="Guerrero F.D."/>
            <person name="Moolhuijzen P."/>
            <person name="Goolsby J.A."/>
            <person name="Tidwell J."/>
            <person name="Bellgard S.E."/>
            <person name="Bellgard M.I."/>
        </authorList>
    </citation>
    <scope>NUCLEOTIDE SEQUENCE</scope>
    <source>
        <tissue evidence="2">Shoot tissue taken approximately 20 cm above the soil surface</tissue>
    </source>
</reference>
<keyword evidence="1" id="KW-0732">Signal</keyword>